<reference evidence="1" key="1">
    <citation type="submission" date="2020-05" db="EMBL/GenBank/DDBJ databases">
        <authorList>
            <person name="Chiriac C."/>
            <person name="Salcher M."/>
            <person name="Ghai R."/>
            <person name="Kavagutti S V."/>
        </authorList>
    </citation>
    <scope>NUCLEOTIDE SEQUENCE</scope>
</reference>
<sequence>MIKVEYANLLYRIYGSPKEGKRKFLEEALTWEYYPVYRDNETVALFVVKGNRIHCGCLPEYKGKWFPMKMYKRLVKNIVLKYGRAETSTFPETKEFVERLGFKEVSRNENIINFIKTEV</sequence>
<evidence type="ECO:0000313" key="1">
    <source>
        <dbReference type="EMBL" id="CAB5223050.1"/>
    </source>
</evidence>
<proteinExistence type="predicted"/>
<name>A0A6J7WZ87_9CAUD</name>
<organism evidence="1">
    <name type="scientific">uncultured Caudovirales phage</name>
    <dbReference type="NCBI Taxonomy" id="2100421"/>
    <lineage>
        <taxon>Viruses</taxon>
        <taxon>Duplodnaviria</taxon>
        <taxon>Heunggongvirae</taxon>
        <taxon>Uroviricota</taxon>
        <taxon>Caudoviricetes</taxon>
        <taxon>Peduoviridae</taxon>
        <taxon>Maltschvirus</taxon>
        <taxon>Maltschvirus maltsch</taxon>
    </lineage>
</organism>
<dbReference type="EMBL" id="LR798315">
    <property type="protein sequence ID" value="CAB5223050.1"/>
    <property type="molecule type" value="Genomic_DNA"/>
</dbReference>
<protein>
    <submittedName>
        <fullName evidence="1">Uncharacterized protein</fullName>
    </submittedName>
</protein>
<accession>A0A6J7WZ87</accession>
<gene>
    <name evidence="1" type="ORF">UFOVP369_50</name>
</gene>